<comment type="caution">
    <text evidence="1">The sequence shown here is derived from an EMBL/GenBank/DDBJ whole genome shotgun (WGS) entry which is preliminary data.</text>
</comment>
<dbReference type="AlphaFoldDB" id="A0A6N8LSH9"/>
<sequence>MLDLVGECGPSCQQRGQGYRANEGCSEAADQRKKSGGLIRTRDGPVILSPKVPKMLTSPIEPSLDPSLRVLSLPLAAINEAPLPIGALAGLPAGALDIASANLLMAATPCDAPLFDANVEAACARFKRDVMLVRTGLFPETMNPVTVDIALVGPDGPFTMKGLTFMRKCDGGLWLVPGQAGAFVEISSKGLALHTAPPFVTWDERCDGVCRAAGEIVCIVTGRRGR</sequence>
<proteinExistence type="predicted"/>
<gene>
    <name evidence="1" type="ORF">GQR91_02820</name>
</gene>
<reference evidence="1 2" key="1">
    <citation type="submission" date="2019-12" db="EMBL/GenBank/DDBJ databases">
        <authorList>
            <person name="Zheng J."/>
        </authorList>
    </citation>
    <scope>NUCLEOTIDE SEQUENCE [LARGE SCALE GENOMIC DNA]</scope>
    <source>
        <strain evidence="1 2">DSM 27347</strain>
    </source>
</reference>
<dbReference type="EMBL" id="WSUT01000005">
    <property type="protein sequence ID" value="MWC42591.1"/>
    <property type="molecule type" value="Genomic_DNA"/>
</dbReference>
<dbReference type="Proteomes" id="UP000436801">
    <property type="component" value="Unassembled WGS sequence"/>
</dbReference>
<name>A0A6N8LSH9_9SPHN</name>
<evidence type="ECO:0000313" key="2">
    <source>
        <dbReference type="Proteomes" id="UP000436801"/>
    </source>
</evidence>
<protein>
    <submittedName>
        <fullName evidence="1">Uncharacterized protein</fullName>
    </submittedName>
</protein>
<dbReference type="RefSeq" id="WP_149681079.1">
    <property type="nucleotide sequence ID" value="NZ_FNBI01000001.1"/>
</dbReference>
<accession>A0A6N8LSH9</accession>
<evidence type="ECO:0000313" key="1">
    <source>
        <dbReference type="EMBL" id="MWC42591.1"/>
    </source>
</evidence>
<dbReference type="OrthoDB" id="7553381at2"/>
<organism evidence="1 2">
    <name type="scientific">Sphingomonas carotinifaciens</name>
    <dbReference type="NCBI Taxonomy" id="1166323"/>
    <lineage>
        <taxon>Bacteria</taxon>
        <taxon>Pseudomonadati</taxon>
        <taxon>Pseudomonadota</taxon>
        <taxon>Alphaproteobacteria</taxon>
        <taxon>Sphingomonadales</taxon>
        <taxon>Sphingomonadaceae</taxon>
        <taxon>Sphingomonas</taxon>
    </lineage>
</organism>